<dbReference type="EC" id="2.7.13.3" evidence="2"/>
<feature type="domain" description="Histidine kinase" evidence="9">
    <location>
        <begin position="771"/>
        <end position="980"/>
    </location>
</feature>
<dbReference type="Gene3D" id="3.30.565.10">
    <property type="entry name" value="Histidine kinase-like ATPase, C-terminal domain"/>
    <property type="match status" value="1"/>
</dbReference>
<evidence type="ECO:0000256" key="7">
    <source>
        <dbReference type="ARBA" id="ARBA00023012"/>
    </source>
</evidence>
<organism evidence="11 12">
    <name type="scientific">Calderihabitans maritimus</name>
    <dbReference type="NCBI Taxonomy" id="1246530"/>
    <lineage>
        <taxon>Bacteria</taxon>
        <taxon>Bacillati</taxon>
        <taxon>Bacillota</taxon>
        <taxon>Clostridia</taxon>
        <taxon>Neomoorellales</taxon>
        <taxon>Calderihabitantaceae</taxon>
        <taxon>Calderihabitans</taxon>
    </lineage>
</organism>
<keyword evidence="12" id="KW-1185">Reference proteome</keyword>
<dbReference type="Pfam" id="PF00384">
    <property type="entry name" value="Molybdopterin"/>
    <property type="match status" value="1"/>
</dbReference>
<keyword evidence="8" id="KW-0411">Iron-sulfur</keyword>
<dbReference type="PANTHER" id="PTHR43742">
    <property type="entry name" value="TRIMETHYLAMINE-N-OXIDE REDUCTASE"/>
    <property type="match status" value="1"/>
</dbReference>
<evidence type="ECO:0000256" key="1">
    <source>
        <dbReference type="ARBA" id="ARBA00000085"/>
    </source>
</evidence>
<comment type="caution">
    <text evidence="11">The sequence shown here is derived from an EMBL/GenBank/DDBJ whole genome shotgun (WGS) entry which is preliminary data.</text>
</comment>
<dbReference type="EMBL" id="BDGJ01000116">
    <property type="protein sequence ID" value="GAW93101.1"/>
    <property type="molecule type" value="Genomic_DNA"/>
</dbReference>
<keyword evidence="3" id="KW-0597">Phosphoprotein</keyword>
<evidence type="ECO:0000259" key="10">
    <source>
        <dbReference type="PROSITE" id="PS51669"/>
    </source>
</evidence>
<dbReference type="InterPro" id="IPR036890">
    <property type="entry name" value="HATPase_C_sf"/>
</dbReference>
<dbReference type="InterPro" id="IPR003594">
    <property type="entry name" value="HATPase_dom"/>
</dbReference>
<dbReference type="SUPFAM" id="SSF53706">
    <property type="entry name" value="Formate dehydrogenase/DMSO reductase, domains 1-3"/>
    <property type="match status" value="1"/>
</dbReference>
<reference evidence="12" key="1">
    <citation type="journal article" date="2017" name="Appl. Environ. Microbiol.">
        <title>Genomic analysis of Calderihabitans maritimus KKC1, a thermophilic hydrogenogenic carboxydotrophic bacterium isolated from marine sediment.</title>
        <authorList>
            <person name="Omae K."/>
            <person name="Yoneda Y."/>
            <person name="Fukuyama Y."/>
            <person name="Yoshida T."/>
            <person name="Sako Y."/>
        </authorList>
    </citation>
    <scope>NUCLEOTIDE SEQUENCE [LARGE SCALE GENOMIC DNA]</scope>
    <source>
        <strain evidence="12">KKC1</strain>
    </source>
</reference>
<dbReference type="PANTHER" id="PTHR43742:SF6">
    <property type="entry name" value="OXIDOREDUCTASE YYAE-RELATED"/>
    <property type="match status" value="1"/>
</dbReference>
<dbReference type="GO" id="GO:0046872">
    <property type="term" value="F:metal ion binding"/>
    <property type="evidence" value="ECO:0007669"/>
    <property type="project" value="UniProtKB-KW"/>
</dbReference>
<dbReference type="PROSITE" id="PS50109">
    <property type="entry name" value="HIS_KIN"/>
    <property type="match status" value="1"/>
</dbReference>
<dbReference type="SUPFAM" id="SSF55874">
    <property type="entry name" value="ATPase domain of HSP90 chaperone/DNA topoisomerase II/histidine kinase"/>
    <property type="match status" value="1"/>
</dbReference>
<keyword evidence="7" id="KW-0902">Two-component regulatory system</keyword>
<dbReference type="InterPro" id="IPR004358">
    <property type="entry name" value="Sig_transdc_His_kin-like_C"/>
</dbReference>
<evidence type="ECO:0000313" key="11">
    <source>
        <dbReference type="EMBL" id="GAW93101.1"/>
    </source>
</evidence>
<dbReference type="Pfam" id="PF00512">
    <property type="entry name" value="HisKA"/>
    <property type="match status" value="1"/>
</dbReference>
<dbReference type="Pfam" id="PF02518">
    <property type="entry name" value="HATPase_c"/>
    <property type="match status" value="1"/>
</dbReference>
<keyword evidence="5" id="KW-0808">Transferase</keyword>
<dbReference type="InterPro" id="IPR050612">
    <property type="entry name" value="Prok_Mopterin_Oxidored"/>
</dbReference>
<sequence>MYMETKRIRTVCRSCHGGCGVIAHVRNGRVVKVEGDADSPIGGGTMCSKGLAITRLAYHPDRILYPMKKGSRGWERVSWEEALDTIAGKFKKIIEEDGPESIFLGYGTGRDYETFLYRFANLLGTPNVLTAGHMCYGSRTAATIITCGNLPVADYRGGPRCIVLWAVNPLWTNPDEYKGADFWKAYRSGAKLIVIDPRRNFYTKKADLWLQIRPGTDAALAMGFFYVIIEEELYDREFVENYIHGWDAFVERVKEYPLDKVEEITWVDRNLIRQAARMYATTKPACIHWGVPTEQNRNCTDYTRITTGLMAATGNLDAPGGSVFFVPPPVRTASEVGNHRALPLEQVKKRLGGEQYRLASRIAVVTPRAAWDAILTGKPYPLRAGMFVGSNPLITRANGKQIYEALKKLEFLVVVDFFLTPTAELAHVFLPAATWLEQDNVAENWKRHGYVHGLLSLLDPQQLFSGEQKTKAITTLSRALTPIADEIASAFPGVGVGYYALCVDSIVAYAPSSQFGDKVGISVWPDHIGRRAMREKREIVGVGSTVRGDIMNCVRPLIRDGRVIGFVWANETVEDIYRQLQQGERNLFFSGGRLEVLLGLTWLLVLSARQLGHIKRFSGQGSAEKSPGASRSLIEAFLDMQRYLEMFLNTVNSGLVVLSRQGQIIFLNKGAQKFFQELGINVREPVWEVFSRIGLPGLQVQIDRMWERGIGHLPLRFKVPGVPRKVDLHVIHLENNDDPCFLMVMENLEWEQEDYQWRAAKLAAAGEVAVDIAHEIRNPLAIIRGSVRLLPDRLNDREFLLRLVDVLQQEIDHINSTLEALLAFTRVAEPCFETVNLPDLLAGAVRLIEPYASDHGVRVVLNNSSRDILIQGDARYLKQAFLNLMLNAVQAMPDGGTMMVSCLRRPGSNLAEVVVRDTGVGIPASDQPKVFDVFFTRRPGGVGVGLALVQRIIDEHQGFIRLESEVGKGTAFTITLPVKRYSFERSTGGDELWREGRPF</sequence>
<dbReference type="InterPro" id="IPR036097">
    <property type="entry name" value="HisK_dim/P_sf"/>
</dbReference>
<dbReference type="SMART" id="SM00926">
    <property type="entry name" value="Molybdop_Fe4S4"/>
    <property type="match status" value="1"/>
</dbReference>
<dbReference type="GO" id="GO:0051536">
    <property type="term" value="F:iron-sulfur cluster binding"/>
    <property type="evidence" value="ECO:0007669"/>
    <property type="project" value="UniProtKB-KW"/>
</dbReference>
<evidence type="ECO:0000256" key="4">
    <source>
        <dbReference type="ARBA" id="ARBA00022723"/>
    </source>
</evidence>
<dbReference type="InterPro" id="IPR006963">
    <property type="entry name" value="Mopterin_OxRdtase_4Fe-4S_dom"/>
</dbReference>
<dbReference type="Gene3D" id="1.10.287.130">
    <property type="match status" value="1"/>
</dbReference>
<dbReference type="Gene3D" id="3.40.228.10">
    <property type="entry name" value="Dimethylsulfoxide Reductase, domain 2"/>
    <property type="match status" value="1"/>
</dbReference>
<evidence type="ECO:0000313" key="12">
    <source>
        <dbReference type="Proteomes" id="UP000197032"/>
    </source>
</evidence>
<dbReference type="InterPro" id="IPR006656">
    <property type="entry name" value="Mopterin_OxRdtase"/>
</dbReference>
<protein>
    <recommendedName>
        <fullName evidence="2">histidine kinase</fullName>
        <ecNumber evidence="2">2.7.13.3</ecNumber>
    </recommendedName>
</protein>
<accession>A0A1Z5HUU0</accession>
<evidence type="ECO:0000256" key="2">
    <source>
        <dbReference type="ARBA" id="ARBA00012438"/>
    </source>
</evidence>
<keyword evidence="4" id="KW-0479">Metal-binding</keyword>
<gene>
    <name evidence="11" type="ORF">KKC1_22420</name>
</gene>
<dbReference type="PROSITE" id="PS51669">
    <property type="entry name" value="4FE4S_MOW_BIS_MGD"/>
    <property type="match status" value="1"/>
</dbReference>
<dbReference type="CDD" id="cd00082">
    <property type="entry name" value="HisKA"/>
    <property type="match status" value="1"/>
</dbReference>
<evidence type="ECO:0000259" key="9">
    <source>
        <dbReference type="PROSITE" id="PS50109"/>
    </source>
</evidence>
<dbReference type="Gene3D" id="3.40.50.740">
    <property type="match status" value="1"/>
</dbReference>
<dbReference type="SMART" id="SM00387">
    <property type="entry name" value="HATPase_c"/>
    <property type="match status" value="1"/>
</dbReference>
<dbReference type="GO" id="GO:0000155">
    <property type="term" value="F:phosphorelay sensor kinase activity"/>
    <property type="evidence" value="ECO:0007669"/>
    <property type="project" value="InterPro"/>
</dbReference>
<proteinExistence type="predicted"/>
<dbReference type="PRINTS" id="PR00344">
    <property type="entry name" value="BCTRLSENSOR"/>
</dbReference>
<dbReference type="SUPFAM" id="SSF47384">
    <property type="entry name" value="Homodimeric domain of signal transducing histidine kinase"/>
    <property type="match status" value="1"/>
</dbReference>
<name>A0A1Z5HUU0_9FIRM</name>
<keyword evidence="5" id="KW-0418">Kinase</keyword>
<dbReference type="InterPro" id="IPR005467">
    <property type="entry name" value="His_kinase_dom"/>
</dbReference>
<dbReference type="Proteomes" id="UP000197032">
    <property type="component" value="Unassembled WGS sequence"/>
</dbReference>
<dbReference type="GO" id="GO:0016491">
    <property type="term" value="F:oxidoreductase activity"/>
    <property type="evidence" value="ECO:0007669"/>
    <property type="project" value="InterPro"/>
</dbReference>
<dbReference type="InterPro" id="IPR003661">
    <property type="entry name" value="HisK_dim/P_dom"/>
</dbReference>
<dbReference type="Pfam" id="PF04879">
    <property type="entry name" value="Molybdop_Fe4S4"/>
    <property type="match status" value="1"/>
</dbReference>
<feature type="domain" description="4Fe-4S Mo/W bis-MGD-type" evidence="10">
    <location>
        <begin position="5"/>
        <end position="61"/>
    </location>
</feature>
<evidence type="ECO:0000256" key="3">
    <source>
        <dbReference type="ARBA" id="ARBA00022553"/>
    </source>
</evidence>
<dbReference type="SMART" id="SM00388">
    <property type="entry name" value="HisKA"/>
    <property type="match status" value="1"/>
</dbReference>
<comment type="catalytic activity">
    <reaction evidence="1">
        <text>ATP + protein L-histidine = ADP + protein N-phospho-L-histidine.</text>
        <dbReference type="EC" id="2.7.13.3"/>
    </reaction>
</comment>
<evidence type="ECO:0000256" key="6">
    <source>
        <dbReference type="ARBA" id="ARBA00023004"/>
    </source>
</evidence>
<evidence type="ECO:0000256" key="5">
    <source>
        <dbReference type="ARBA" id="ARBA00022777"/>
    </source>
</evidence>
<dbReference type="Gene3D" id="2.20.25.90">
    <property type="entry name" value="ADC-like domains"/>
    <property type="match status" value="1"/>
</dbReference>
<dbReference type="AlphaFoldDB" id="A0A1Z5HUU0"/>
<keyword evidence="6" id="KW-0408">Iron</keyword>
<evidence type="ECO:0000256" key="8">
    <source>
        <dbReference type="ARBA" id="ARBA00023014"/>
    </source>
</evidence>